<proteinExistence type="inferred from homology"/>
<evidence type="ECO:0000256" key="4">
    <source>
        <dbReference type="ARBA" id="ARBA00022502"/>
    </source>
</evidence>
<feature type="transmembrane region" description="Helical" evidence="11">
    <location>
        <begin position="633"/>
        <end position="650"/>
    </location>
</feature>
<evidence type="ECO:0000256" key="2">
    <source>
        <dbReference type="ARBA" id="ARBA00004687"/>
    </source>
</evidence>
<evidence type="ECO:0000256" key="11">
    <source>
        <dbReference type="SAM" id="Phobius"/>
    </source>
</evidence>
<dbReference type="InterPro" id="IPR039524">
    <property type="entry name" value="PIGO/GPI13"/>
</dbReference>
<sequence>MDKGEPLPAYEGLAAAFAKAKAEREKQEAQGLKPTSGDAEVANKQGEVQFKALHGILVAFFGLVLALHALGIYLFTSGFLLTRLVLEQKSECGVLPIEIPSSHTSQKWNPGSAEAGCWHPKTFDKAVVIIVDALRYDFTIPVSPDGPQKPHYFHNALPILYETAVQNPTNAFLLPFIADPPTTTLQRLKGLTTGTLPTFVDAGSNFAGTAIEEDNLVAQLRNASKRIVHLGDDTWHSLFPGYFEPNLTRAYDSFNVWDLHTVDNGVTEHIFPLLHPSNTSKWDVIFGHYLGVDHAGHRYGPHHPAMTAKLNQMNEVFTKMIEQLDDSTLLVVMGDHGMDAKGDHGGESDDEVQAALWMYSKRGVFGRSSPEQVLPPATAKERPVSQIDLVPTLSLLLGMPIPFNNLGAPIKEAFIGPSGSDLMNLATVNRLAAAQIHRYQEDYALARGMDNSVRARSLSLWQEANDAWPSIDLKRAENDAVHKAYNAFAAYQAETLRVCHALWARFDVPRMYNGVTILFGALVLLSLYARGLEGDSSELTPVLLKSGGLATVAAGVMGLGGSFAVPSFPRDHVMIYSAAMGCIAGIAHALWYLRRRVVSPFPASIWGWASVVFTLALSAGFAANSFTIWEDEILLFFLNTFGFLMAISSFRQGKPLDRALGCYHSVLFIILTRLASLSRLCREEQMPFCVSTYYASANSSTSATWQLAIPYIVALLLPSFIRAYYTNTRNLQGSAVTWIDFALRFGLLLSAAYWTLDAADDGEWFEGYSDVLKSTKVIVAQITLAIAVAFGYCTFAWAKPFLNIETRFKGAEDRGFEGSSAQVISEGGTSSITVLGYANVHGSRYAFVITVWLLIISLVQKPMGAGAIGIAAWQIFSLFEIVDTNKLADTPVGPVVLGLLGSFHFFKTGHQATLSSIQWETAFIPLRTIRYPWSPLLVVLNAFGAQILCAVAVPAVVLWKQPPKKKGLVGDVAKALATHMLFYAVVNLATTLWAGHLRRHLMLYRIFSPRFMTGAVALLVVDVVVVFVALVGARTSFLSVGEVFGWESWALEREARRERPAHH</sequence>
<dbReference type="GO" id="GO:0006506">
    <property type="term" value="P:GPI anchor biosynthetic process"/>
    <property type="evidence" value="ECO:0007669"/>
    <property type="project" value="UniProtKB-UniPathway"/>
</dbReference>
<dbReference type="Pfam" id="PF01663">
    <property type="entry name" value="Phosphodiest"/>
    <property type="match status" value="1"/>
</dbReference>
<dbReference type="Gene3D" id="3.40.720.10">
    <property type="entry name" value="Alkaline Phosphatase, subunit A"/>
    <property type="match status" value="1"/>
</dbReference>
<dbReference type="SUPFAM" id="SSF53649">
    <property type="entry name" value="Alkaline phosphatase-like"/>
    <property type="match status" value="1"/>
</dbReference>
<organism evidence="12 13">
    <name type="scientific">Westerdykella ornata</name>
    <dbReference type="NCBI Taxonomy" id="318751"/>
    <lineage>
        <taxon>Eukaryota</taxon>
        <taxon>Fungi</taxon>
        <taxon>Dikarya</taxon>
        <taxon>Ascomycota</taxon>
        <taxon>Pezizomycotina</taxon>
        <taxon>Dothideomycetes</taxon>
        <taxon>Pleosporomycetidae</taxon>
        <taxon>Pleosporales</taxon>
        <taxon>Sporormiaceae</taxon>
        <taxon>Westerdykella</taxon>
    </lineage>
</organism>
<feature type="transmembrane region" description="Helical" evidence="11">
    <location>
        <begin position="1015"/>
        <end position="1033"/>
    </location>
</feature>
<dbReference type="OrthoDB" id="272139at2759"/>
<evidence type="ECO:0000256" key="1">
    <source>
        <dbReference type="ARBA" id="ARBA00004477"/>
    </source>
</evidence>
<evidence type="ECO:0000313" key="13">
    <source>
        <dbReference type="Proteomes" id="UP000800097"/>
    </source>
</evidence>
<keyword evidence="8 11" id="KW-1133">Transmembrane helix</keyword>
<keyword evidence="10" id="KW-0325">Glycoprotein</keyword>
<feature type="transmembrane region" description="Helical" evidence="11">
    <location>
        <begin position="52"/>
        <end position="75"/>
    </location>
</feature>
<dbReference type="EMBL" id="ML986504">
    <property type="protein sequence ID" value="KAF2274274.1"/>
    <property type="molecule type" value="Genomic_DNA"/>
</dbReference>
<accession>A0A6A6JDG0</accession>
<keyword evidence="13" id="KW-1185">Reference proteome</keyword>
<comment type="pathway">
    <text evidence="2">Glycolipid biosynthesis; glycosylphosphatidylinositol-anchor biosynthesis.</text>
</comment>
<feature type="transmembrane region" description="Helical" evidence="11">
    <location>
        <begin position="737"/>
        <end position="756"/>
    </location>
</feature>
<keyword evidence="6 11" id="KW-0812">Transmembrane</keyword>
<feature type="transmembrane region" description="Helical" evidence="11">
    <location>
        <begin position="573"/>
        <end position="593"/>
    </location>
</feature>
<dbReference type="PANTHER" id="PTHR23071:SF1">
    <property type="entry name" value="GPI ETHANOLAMINE PHOSPHATE TRANSFERASE 3"/>
    <property type="match status" value="1"/>
</dbReference>
<feature type="transmembrane region" description="Helical" evidence="11">
    <location>
        <begin position="511"/>
        <end position="530"/>
    </location>
</feature>
<evidence type="ECO:0000256" key="10">
    <source>
        <dbReference type="ARBA" id="ARBA00023180"/>
    </source>
</evidence>
<evidence type="ECO:0000313" key="12">
    <source>
        <dbReference type="EMBL" id="KAF2274274.1"/>
    </source>
</evidence>
<dbReference type="InterPro" id="IPR017850">
    <property type="entry name" value="Alkaline_phosphatase_core_sf"/>
</dbReference>
<evidence type="ECO:0000256" key="3">
    <source>
        <dbReference type="ARBA" id="ARBA00008695"/>
    </source>
</evidence>
<comment type="subcellular location">
    <subcellularLocation>
        <location evidence="1">Endoplasmic reticulum membrane</location>
        <topology evidence="1">Multi-pass membrane protein</topology>
    </subcellularLocation>
</comment>
<comment type="similarity">
    <text evidence="3">Belongs to the PIGG/PIGN/PIGO family. PIGO subfamily.</text>
</comment>
<evidence type="ECO:0000256" key="7">
    <source>
        <dbReference type="ARBA" id="ARBA00022824"/>
    </source>
</evidence>
<dbReference type="UniPathway" id="UPA00196"/>
<evidence type="ECO:0000256" key="9">
    <source>
        <dbReference type="ARBA" id="ARBA00023136"/>
    </source>
</evidence>
<evidence type="ECO:0000256" key="8">
    <source>
        <dbReference type="ARBA" id="ARBA00022989"/>
    </source>
</evidence>
<dbReference type="InterPro" id="IPR002591">
    <property type="entry name" value="Phosphodiest/P_Trfase"/>
</dbReference>
<reference evidence="12" key="1">
    <citation type="journal article" date="2020" name="Stud. Mycol.">
        <title>101 Dothideomycetes genomes: a test case for predicting lifestyles and emergence of pathogens.</title>
        <authorList>
            <person name="Haridas S."/>
            <person name="Albert R."/>
            <person name="Binder M."/>
            <person name="Bloem J."/>
            <person name="Labutti K."/>
            <person name="Salamov A."/>
            <person name="Andreopoulos B."/>
            <person name="Baker S."/>
            <person name="Barry K."/>
            <person name="Bills G."/>
            <person name="Bluhm B."/>
            <person name="Cannon C."/>
            <person name="Castanera R."/>
            <person name="Culley D."/>
            <person name="Daum C."/>
            <person name="Ezra D."/>
            <person name="Gonzalez J."/>
            <person name="Henrissat B."/>
            <person name="Kuo A."/>
            <person name="Liang C."/>
            <person name="Lipzen A."/>
            <person name="Lutzoni F."/>
            <person name="Magnuson J."/>
            <person name="Mondo S."/>
            <person name="Nolan M."/>
            <person name="Ohm R."/>
            <person name="Pangilinan J."/>
            <person name="Park H.-J."/>
            <person name="Ramirez L."/>
            <person name="Alfaro M."/>
            <person name="Sun H."/>
            <person name="Tritt A."/>
            <person name="Yoshinaga Y."/>
            <person name="Zwiers L.-H."/>
            <person name="Turgeon B."/>
            <person name="Goodwin S."/>
            <person name="Spatafora J."/>
            <person name="Crous P."/>
            <person name="Grigoriev I."/>
        </authorList>
    </citation>
    <scope>NUCLEOTIDE SEQUENCE</scope>
    <source>
        <strain evidence="12">CBS 379.55</strain>
    </source>
</reference>
<feature type="transmembrane region" description="Helical" evidence="11">
    <location>
        <begin position="936"/>
        <end position="956"/>
    </location>
</feature>
<dbReference type="InterPro" id="IPR037675">
    <property type="entry name" value="PIG-O_N"/>
</dbReference>
<protein>
    <submittedName>
        <fullName evidence="12">Uncharacterized protein</fullName>
    </submittedName>
</protein>
<dbReference type="GeneID" id="54555941"/>
<feature type="transmembrane region" description="Helical" evidence="11">
    <location>
        <begin position="662"/>
        <end position="680"/>
    </location>
</feature>
<gene>
    <name evidence="12" type="ORF">EI97DRAFT_502893</name>
</gene>
<evidence type="ECO:0000256" key="6">
    <source>
        <dbReference type="ARBA" id="ARBA00022692"/>
    </source>
</evidence>
<feature type="transmembrane region" description="Helical" evidence="11">
    <location>
        <begin position="542"/>
        <end position="561"/>
    </location>
</feature>
<dbReference type="RefSeq" id="XP_033651813.1">
    <property type="nucleotide sequence ID" value="XM_033802766.1"/>
</dbReference>
<dbReference type="CDD" id="cd16023">
    <property type="entry name" value="GPI_EPT_3"/>
    <property type="match status" value="1"/>
</dbReference>
<dbReference type="PANTHER" id="PTHR23071">
    <property type="entry name" value="PHOSPHATIDYLINOSITOL GLYCAN"/>
    <property type="match status" value="1"/>
</dbReference>
<feature type="transmembrane region" description="Helical" evidence="11">
    <location>
        <begin position="605"/>
        <end position="627"/>
    </location>
</feature>
<feature type="transmembrane region" description="Helical" evidence="11">
    <location>
        <begin position="776"/>
        <end position="798"/>
    </location>
</feature>
<dbReference type="AlphaFoldDB" id="A0A6A6JDG0"/>
<feature type="transmembrane region" description="Helical" evidence="11">
    <location>
        <begin position="703"/>
        <end position="725"/>
    </location>
</feature>
<keyword evidence="9 11" id="KW-0472">Membrane</keyword>
<keyword evidence="7" id="KW-0256">Endoplasmic reticulum</keyword>
<dbReference type="GO" id="GO:0051377">
    <property type="term" value="F:mannose-ethanolamine phosphotransferase activity"/>
    <property type="evidence" value="ECO:0007669"/>
    <property type="project" value="InterPro"/>
</dbReference>
<dbReference type="Proteomes" id="UP000800097">
    <property type="component" value="Unassembled WGS sequence"/>
</dbReference>
<evidence type="ECO:0000256" key="5">
    <source>
        <dbReference type="ARBA" id="ARBA00022679"/>
    </source>
</evidence>
<keyword evidence="4" id="KW-0337">GPI-anchor biosynthesis</keyword>
<dbReference type="GO" id="GO:0005789">
    <property type="term" value="C:endoplasmic reticulum membrane"/>
    <property type="evidence" value="ECO:0007669"/>
    <property type="project" value="UniProtKB-SubCell"/>
</dbReference>
<name>A0A6A6JDG0_WESOR</name>
<feature type="transmembrane region" description="Helical" evidence="11">
    <location>
        <begin position="976"/>
        <end position="994"/>
    </location>
</feature>
<keyword evidence="5" id="KW-0808">Transferase</keyword>